<gene>
    <name evidence="1" type="ORF">IWW38_005975</name>
</gene>
<dbReference type="Proteomes" id="UP001139981">
    <property type="component" value="Unassembled WGS sequence"/>
</dbReference>
<dbReference type="EMBL" id="JANBVB010003140">
    <property type="protein sequence ID" value="KAJ2880291.1"/>
    <property type="molecule type" value="Genomic_DNA"/>
</dbReference>
<reference evidence="1" key="1">
    <citation type="submission" date="2022-07" db="EMBL/GenBank/DDBJ databases">
        <title>Phylogenomic reconstructions and comparative analyses of Kickxellomycotina fungi.</title>
        <authorList>
            <person name="Reynolds N.K."/>
            <person name="Stajich J.E."/>
            <person name="Barry K."/>
            <person name="Grigoriev I.V."/>
            <person name="Crous P."/>
            <person name="Smith M.E."/>
        </authorList>
    </citation>
    <scope>NUCLEOTIDE SEQUENCE</scope>
    <source>
        <strain evidence="1">CBS 190363</strain>
    </source>
</reference>
<organism evidence="1 2">
    <name type="scientific">Coemansia aciculifera</name>
    <dbReference type="NCBI Taxonomy" id="417176"/>
    <lineage>
        <taxon>Eukaryota</taxon>
        <taxon>Fungi</taxon>
        <taxon>Fungi incertae sedis</taxon>
        <taxon>Zoopagomycota</taxon>
        <taxon>Kickxellomycotina</taxon>
        <taxon>Kickxellomycetes</taxon>
        <taxon>Kickxellales</taxon>
        <taxon>Kickxellaceae</taxon>
        <taxon>Coemansia</taxon>
    </lineage>
</organism>
<protein>
    <submittedName>
        <fullName evidence="1">Uncharacterized protein</fullName>
    </submittedName>
</protein>
<evidence type="ECO:0000313" key="2">
    <source>
        <dbReference type="Proteomes" id="UP001139981"/>
    </source>
</evidence>
<keyword evidence="2" id="KW-1185">Reference proteome</keyword>
<accession>A0ACC1LV38</accession>
<name>A0ACC1LV38_9FUNG</name>
<proteinExistence type="predicted"/>
<sequence>MPEAVQQPVLVVRANDPHHQQQCRQPPAIKSEGGPLSLCMLQANATTRRRCGQVVERVRLDSTRLNDAPPHLSPPSPSLSASSSASWDQCHSKCSSSAPSKLHGDVGTTLTIDMSDIFAYAPNEPRVLDAAATLCEHGIQSAM</sequence>
<comment type="caution">
    <text evidence="1">The sequence shown here is derived from an EMBL/GenBank/DDBJ whole genome shotgun (WGS) entry which is preliminary data.</text>
</comment>
<evidence type="ECO:0000313" key="1">
    <source>
        <dbReference type="EMBL" id="KAJ2880291.1"/>
    </source>
</evidence>